<protein>
    <submittedName>
        <fullName evidence="2">Uncharacterized protein</fullName>
    </submittedName>
</protein>
<keyword evidence="1" id="KW-0472">Membrane</keyword>
<feature type="transmembrane region" description="Helical" evidence="1">
    <location>
        <begin position="55"/>
        <end position="73"/>
    </location>
</feature>
<feature type="transmembrane region" description="Helical" evidence="1">
    <location>
        <begin position="29"/>
        <end position="48"/>
    </location>
</feature>
<dbReference type="EMBL" id="FWWR01000009">
    <property type="protein sequence ID" value="SMB84920.1"/>
    <property type="molecule type" value="Genomic_DNA"/>
</dbReference>
<dbReference type="AlphaFoldDB" id="A0A1W1UV50"/>
<evidence type="ECO:0000256" key="1">
    <source>
        <dbReference type="SAM" id="Phobius"/>
    </source>
</evidence>
<feature type="transmembrane region" description="Helical" evidence="1">
    <location>
        <begin position="7"/>
        <end position="23"/>
    </location>
</feature>
<dbReference type="Proteomes" id="UP000192368">
    <property type="component" value="Unassembled WGS sequence"/>
</dbReference>
<organism evidence="2 3">
    <name type="scientific">Peptoniphilus asaccharolyticus DSM 20463</name>
    <dbReference type="NCBI Taxonomy" id="573058"/>
    <lineage>
        <taxon>Bacteria</taxon>
        <taxon>Bacillati</taxon>
        <taxon>Bacillota</taxon>
        <taxon>Tissierellia</taxon>
        <taxon>Tissierellales</taxon>
        <taxon>Peptoniphilaceae</taxon>
        <taxon>Peptoniphilus</taxon>
    </lineage>
</organism>
<gene>
    <name evidence="2" type="ORF">SAMN00017477_0729</name>
</gene>
<reference evidence="3" key="1">
    <citation type="submission" date="2017-04" db="EMBL/GenBank/DDBJ databases">
        <authorList>
            <person name="Varghese N."/>
            <person name="Submissions S."/>
        </authorList>
    </citation>
    <scope>NUCLEOTIDE SEQUENCE [LARGE SCALE GENOMIC DNA]</scope>
    <source>
        <strain evidence="3">DSM 20463</strain>
    </source>
</reference>
<accession>A0A1W1UV50</accession>
<dbReference type="RefSeq" id="WP_084230380.1">
    <property type="nucleotide sequence ID" value="NZ_FWWR01000009.1"/>
</dbReference>
<name>A0A1W1UV50_PEPAS</name>
<evidence type="ECO:0000313" key="3">
    <source>
        <dbReference type="Proteomes" id="UP000192368"/>
    </source>
</evidence>
<proteinExistence type="predicted"/>
<keyword evidence="1" id="KW-0812">Transmembrane</keyword>
<keyword evidence="1" id="KW-1133">Transmembrane helix</keyword>
<feature type="transmembrane region" description="Helical" evidence="1">
    <location>
        <begin position="79"/>
        <end position="102"/>
    </location>
</feature>
<keyword evidence="3" id="KW-1185">Reference proteome</keyword>
<sequence length="111" mass="12735">MNENKKKYLLLTLTYIILNIGLISKSNVIIAISLLFIALTLLILKRFGDISLNKLAILEIVFIGLIPMSYYISMNLENIKYRLIISIFNTIVLVGIILRHMIISKKARNKK</sequence>
<evidence type="ECO:0000313" key="2">
    <source>
        <dbReference type="EMBL" id="SMB84920.1"/>
    </source>
</evidence>